<sequence length="301" mass="33788">MVLSDMPIKHEPLRDALPRTDTDRIVSGSRLLGEMRERIRFKHYSIRTEQAYLGWAKRFILFHGKRHPREMGEAEIVAFLNHLAVERNVSASTQNQALNALVFLYKQILGRETLTLGDIAIAKRPERLPTVFDRDEIARLFRHLEGTHKLVAALLYGSGLRLLEALRLRIQDVEFGRHQISVRRGKGAKDRVTLLPPDLVEPIHARERPVAITSANQPSSEPSRMPSPVPVSINTAVVTHSDTASPPTCSKTATTSEPCELLGHSDVRTTMIYTHVMNKGPMGVKSSLTKLIGSWTHLHDD</sequence>
<dbReference type="Pfam" id="PF00589">
    <property type="entry name" value="Phage_integrase"/>
    <property type="match status" value="1"/>
</dbReference>
<dbReference type="EMBL" id="AFWT01000038">
    <property type="protein sequence ID" value="EGV28407.1"/>
    <property type="molecule type" value="Genomic_DNA"/>
</dbReference>
<dbReference type="SUPFAM" id="SSF56349">
    <property type="entry name" value="DNA breaking-rejoining enzymes"/>
    <property type="match status" value="1"/>
</dbReference>
<dbReference type="InterPro" id="IPR010998">
    <property type="entry name" value="Integrase_recombinase_N"/>
</dbReference>
<evidence type="ECO:0000256" key="4">
    <source>
        <dbReference type="ARBA" id="ARBA00023172"/>
    </source>
</evidence>
<dbReference type="GO" id="GO:0006310">
    <property type="term" value="P:DNA recombination"/>
    <property type="evidence" value="ECO:0007669"/>
    <property type="project" value="UniProtKB-KW"/>
</dbReference>
<dbReference type="PATRIC" id="fig|765913.3.peg.3838"/>
<proteinExistence type="inferred from homology"/>
<dbReference type="AlphaFoldDB" id="G2E659"/>
<dbReference type="InterPro" id="IPR050090">
    <property type="entry name" value="Tyrosine_recombinase_XerCD"/>
</dbReference>
<evidence type="ECO:0000259" key="7">
    <source>
        <dbReference type="PROSITE" id="PS51900"/>
    </source>
</evidence>
<dbReference type="eggNOG" id="COG4974">
    <property type="taxonomic scope" value="Bacteria"/>
</dbReference>
<dbReference type="Pfam" id="PF13495">
    <property type="entry name" value="Phage_int_SAM_4"/>
    <property type="match status" value="1"/>
</dbReference>
<keyword evidence="2" id="KW-0229">DNA integration</keyword>
<dbReference type="InterPro" id="IPR013762">
    <property type="entry name" value="Integrase-like_cat_sf"/>
</dbReference>
<dbReference type="Proteomes" id="UP000004200">
    <property type="component" value="Unassembled WGS sequence"/>
</dbReference>
<keyword evidence="9" id="KW-1185">Reference proteome</keyword>
<dbReference type="InterPro" id="IPR002104">
    <property type="entry name" value="Integrase_catalytic"/>
</dbReference>
<dbReference type="Gene3D" id="1.10.150.130">
    <property type="match status" value="1"/>
</dbReference>
<protein>
    <submittedName>
        <fullName evidence="8">Integron integrase</fullName>
    </submittedName>
</protein>
<dbReference type="GO" id="GO:0003677">
    <property type="term" value="F:DNA binding"/>
    <property type="evidence" value="ECO:0007669"/>
    <property type="project" value="UniProtKB-UniRule"/>
</dbReference>
<feature type="domain" description="Tyr recombinase" evidence="6">
    <location>
        <begin position="127"/>
        <end position="286"/>
    </location>
</feature>
<dbReference type="PANTHER" id="PTHR30349">
    <property type="entry name" value="PHAGE INTEGRASE-RELATED"/>
    <property type="match status" value="1"/>
</dbReference>
<keyword evidence="4" id="KW-0233">DNA recombination</keyword>
<feature type="domain" description="Core-binding (CB)" evidence="7">
    <location>
        <begin position="26"/>
        <end position="109"/>
    </location>
</feature>
<gene>
    <name evidence="8" type="ORF">ThidrDRAFT_3772</name>
</gene>
<dbReference type="PANTHER" id="PTHR30349:SF64">
    <property type="entry name" value="PROPHAGE INTEGRASE INTD-RELATED"/>
    <property type="match status" value="1"/>
</dbReference>
<reference evidence="8 9" key="1">
    <citation type="submission" date="2011-06" db="EMBL/GenBank/DDBJ databases">
        <title>The draft genome of Thiorhodococcus drewsii AZ1.</title>
        <authorList>
            <consortium name="US DOE Joint Genome Institute (JGI-PGF)"/>
            <person name="Lucas S."/>
            <person name="Han J."/>
            <person name="Lapidus A."/>
            <person name="Cheng J.-F."/>
            <person name="Goodwin L."/>
            <person name="Pitluck S."/>
            <person name="Peters L."/>
            <person name="Land M.L."/>
            <person name="Hauser L."/>
            <person name="Vogl K."/>
            <person name="Liu Z."/>
            <person name="Imhoff J."/>
            <person name="Thiel V."/>
            <person name="Frigaard N.-U."/>
            <person name="Bryant D.A."/>
            <person name="Woyke T.J."/>
        </authorList>
    </citation>
    <scope>NUCLEOTIDE SEQUENCE [LARGE SCALE GENOMIC DNA]</scope>
    <source>
        <strain evidence="8 9">AZ1</strain>
    </source>
</reference>
<evidence type="ECO:0000313" key="8">
    <source>
        <dbReference type="EMBL" id="EGV28407.1"/>
    </source>
</evidence>
<dbReference type="PROSITE" id="PS51898">
    <property type="entry name" value="TYR_RECOMBINASE"/>
    <property type="match status" value="1"/>
</dbReference>
<evidence type="ECO:0000256" key="3">
    <source>
        <dbReference type="ARBA" id="ARBA00023125"/>
    </source>
</evidence>
<dbReference type="PROSITE" id="PS51900">
    <property type="entry name" value="CB"/>
    <property type="match status" value="1"/>
</dbReference>
<dbReference type="GO" id="GO:0015074">
    <property type="term" value="P:DNA integration"/>
    <property type="evidence" value="ECO:0007669"/>
    <property type="project" value="UniProtKB-KW"/>
</dbReference>
<evidence type="ECO:0000256" key="5">
    <source>
        <dbReference type="PROSITE-ProRule" id="PRU01248"/>
    </source>
</evidence>
<dbReference type="InterPro" id="IPR004107">
    <property type="entry name" value="Integrase_SAM-like_N"/>
</dbReference>
<comment type="caution">
    <text evidence="8">The sequence shown here is derived from an EMBL/GenBank/DDBJ whole genome shotgun (WGS) entry which is preliminary data.</text>
</comment>
<evidence type="ECO:0000259" key="6">
    <source>
        <dbReference type="PROSITE" id="PS51898"/>
    </source>
</evidence>
<keyword evidence="3 5" id="KW-0238">DNA-binding</keyword>
<dbReference type="InterPro" id="IPR011010">
    <property type="entry name" value="DNA_brk_join_enz"/>
</dbReference>
<evidence type="ECO:0000256" key="2">
    <source>
        <dbReference type="ARBA" id="ARBA00022908"/>
    </source>
</evidence>
<comment type="similarity">
    <text evidence="1">Belongs to the 'phage' integrase family.</text>
</comment>
<name>G2E659_9GAMM</name>
<accession>G2E659</accession>
<evidence type="ECO:0000256" key="1">
    <source>
        <dbReference type="ARBA" id="ARBA00008857"/>
    </source>
</evidence>
<dbReference type="InterPro" id="IPR044068">
    <property type="entry name" value="CB"/>
</dbReference>
<dbReference type="Gene3D" id="1.10.443.10">
    <property type="entry name" value="Intergrase catalytic core"/>
    <property type="match status" value="1"/>
</dbReference>
<dbReference type="STRING" id="765913.ThidrDRAFT_3772"/>
<organism evidence="8 9">
    <name type="scientific">Thiorhodococcus drewsii AZ1</name>
    <dbReference type="NCBI Taxonomy" id="765913"/>
    <lineage>
        <taxon>Bacteria</taxon>
        <taxon>Pseudomonadati</taxon>
        <taxon>Pseudomonadota</taxon>
        <taxon>Gammaproteobacteria</taxon>
        <taxon>Chromatiales</taxon>
        <taxon>Chromatiaceae</taxon>
        <taxon>Thiorhodococcus</taxon>
    </lineage>
</organism>
<evidence type="ECO:0000313" key="9">
    <source>
        <dbReference type="Proteomes" id="UP000004200"/>
    </source>
</evidence>